<evidence type="ECO:0000313" key="2">
    <source>
        <dbReference type="Proteomes" id="UP000294558"/>
    </source>
</evidence>
<evidence type="ECO:0000313" key="1">
    <source>
        <dbReference type="EMBL" id="TDT16587.1"/>
    </source>
</evidence>
<dbReference type="NCBIfam" id="TIGR02118">
    <property type="entry name" value="EthD family reductase"/>
    <property type="match status" value="1"/>
</dbReference>
<proteinExistence type="predicted"/>
<dbReference type="InterPro" id="IPR011008">
    <property type="entry name" value="Dimeric_a/b-barrel"/>
</dbReference>
<accession>A0A4R7HZB3</accession>
<dbReference type="Gene3D" id="3.30.70.100">
    <property type="match status" value="1"/>
</dbReference>
<dbReference type="GO" id="GO:0016491">
    <property type="term" value="F:oxidoreductase activity"/>
    <property type="evidence" value="ECO:0007669"/>
    <property type="project" value="InterPro"/>
</dbReference>
<organism evidence="1 2">
    <name type="scientific">Ilumatobacter fluminis</name>
    <dbReference type="NCBI Taxonomy" id="467091"/>
    <lineage>
        <taxon>Bacteria</taxon>
        <taxon>Bacillati</taxon>
        <taxon>Actinomycetota</taxon>
        <taxon>Acidimicrobiia</taxon>
        <taxon>Acidimicrobiales</taxon>
        <taxon>Ilumatobacteraceae</taxon>
        <taxon>Ilumatobacter</taxon>
    </lineage>
</organism>
<dbReference type="RefSeq" id="WP_133868947.1">
    <property type="nucleotide sequence ID" value="NZ_JAVJPS010000011.1"/>
</dbReference>
<reference evidence="1 2" key="1">
    <citation type="submission" date="2019-03" db="EMBL/GenBank/DDBJ databases">
        <title>Sequencing the genomes of 1000 actinobacteria strains.</title>
        <authorList>
            <person name="Klenk H.-P."/>
        </authorList>
    </citation>
    <scope>NUCLEOTIDE SEQUENCE [LARGE SCALE GENOMIC DNA]</scope>
    <source>
        <strain evidence="1 2">DSM 18936</strain>
    </source>
</reference>
<dbReference type="InterPro" id="IPR009799">
    <property type="entry name" value="EthD_dom"/>
</dbReference>
<dbReference type="PANTHER" id="PTHR40260">
    <property type="entry name" value="BLR8190 PROTEIN"/>
    <property type="match status" value="1"/>
</dbReference>
<comment type="caution">
    <text evidence="1">The sequence shown here is derived from an EMBL/GenBank/DDBJ whole genome shotgun (WGS) entry which is preliminary data.</text>
</comment>
<sequence length="99" mass="10464">MIAVTILYPRTDDSTFDMDYYTSTHMPMLADALGDACKGWGAATLGDGKYAAMGWATVDSQDAFNAAMAEHGAKIMGDVPNYTNVQPELLVGEVAGGSH</sequence>
<keyword evidence="2" id="KW-1185">Reference proteome</keyword>
<name>A0A4R7HZB3_9ACTN</name>
<dbReference type="EMBL" id="SOAU01000001">
    <property type="protein sequence ID" value="TDT16587.1"/>
    <property type="molecule type" value="Genomic_DNA"/>
</dbReference>
<dbReference type="PANTHER" id="PTHR40260:SF2">
    <property type="entry name" value="BLR8190 PROTEIN"/>
    <property type="match status" value="1"/>
</dbReference>
<dbReference type="AlphaFoldDB" id="A0A4R7HZB3"/>
<protein>
    <submittedName>
        <fullName evidence="1">Uncharacterized protein (TIGR02118 family)</fullName>
    </submittedName>
</protein>
<gene>
    <name evidence="1" type="ORF">BDK89_2178</name>
</gene>
<dbReference type="SUPFAM" id="SSF54909">
    <property type="entry name" value="Dimeric alpha+beta barrel"/>
    <property type="match status" value="1"/>
</dbReference>
<dbReference type="Proteomes" id="UP000294558">
    <property type="component" value="Unassembled WGS sequence"/>
</dbReference>
<dbReference type="OrthoDB" id="5343971at2"/>